<dbReference type="GO" id="GO:0048858">
    <property type="term" value="P:cell projection morphogenesis"/>
    <property type="evidence" value="ECO:0007669"/>
    <property type="project" value="TreeGrafter"/>
</dbReference>
<dbReference type="InterPro" id="IPR007526">
    <property type="entry name" value="SWIRM"/>
</dbReference>
<dbReference type="InterPro" id="IPR036388">
    <property type="entry name" value="WH-like_DNA-bd_sf"/>
</dbReference>
<dbReference type="PROSITE" id="PS50934">
    <property type="entry name" value="SWIRM"/>
    <property type="match status" value="1"/>
</dbReference>
<keyword evidence="2" id="KW-0156">Chromatin regulator</keyword>
<feature type="compositionally biased region" description="Low complexity" evidence="7">
    <location>
        <begin position="148"/>
        <end position="164"/>
    </location>
</feature>
<evidence type="ECO:0008006" key="13">
    <source>
        <dbReference type="Google" id="ProtNLM"/>
    </source>
</evidence>
<evidence type="ECO:0000256" key="3">
    <source>
        <dbReference type="ARBA" id="ARBA00023015"/>
    </source>
</evidence>
<keyword evidence="5" id="KW-0539">Nucleus</keyword>
<dbReference type="OrthoDB" id="118550at2759"/>
<evidence type="ECO:0000313" key="12">
    <source>
        <dbReference type="Proteomes" id="UP000094336"/>
    </source>
</evidence>
<feature type="compositionally biased region" description="Basic and acidic residues" evidence="7">
    <location>
        <begin position="344"/>
        <end position="359"/>
    </location>
</feature>
<comment type="subcellular location">
    <subcellularLocation>
        <location evidence="1">Nucleus</location>
    </subcellularLocation>
</comment>
<dbReference type="STRING" id="984486.A0A1E3QYA8"/>
<dbReference type="GO" id="GO:0006355">
    <property type="term" value="P:regulation of DNA-templated transcription"/>
    <property type="evidence" value="ECO:0007669"/>
    <property type="project" value="UniProtKB-ARBA"/>
</dbReference>
<protein>
    <recommendedName>
        <fullName evidence="13">SWIRM domain-containing protein</fullName>
    </recommendedName>
</protein>
<evidence type="ECO:0000256" key="2">
    <source>
        <dbReference type="ARBA" id="ARBA00022853"/>
    </source>
</evidence>
<dbReference type="Gene3D" id="1.10.10.10">
    <property type="entry name" value="Winged helix-like DNA-binding domain superfamily/Winged helix DNA-binding domain"/>
    <property type="match status" value="1"/>
</dbReference>
<keyword evidence="4" id="KW-0804">Transcription</keyword>
<dbReference type="PROSITE" id="PS51293">
    <property type="entry name" value="SANT"/>
    <property type="match status" value="1"/>
</dbReference>
<dbReference type="SUPFAM" id="SSF46689">
    <property type="entry name" value="Homeodomain-like"/>
    <property type="match status" value="2"/>
</dbReference>
<evidence type="ECO:0000259" key="8">
    <source>
        <dbReference type="PROSITE" id="PS50090"/>
    </source>
</evidence>
<dbReference type="GeneID" id="30145356"/>
<dbReference type="PANTHER" id="PTHR15381">
    <property type="entry name" value="CHONDROITIN SULFATE PROTEOGLYCAN 5 -RELATED"/>
    <property type="match status" value="1"/>
</dbReference>
<dbReference type="InterPro" id="IPR017884">
    <property type="entry name" value="SANT_dom"/>
</dbReference>
<evidence type="ECO:0000256" key="6">
    <source>
        <dbReference type="ARBA" id="ARBA00049655"/>
    </source>
</evidence>
<gene>
    <name evidence="11" type="ORF">BABINDRAFT_159176</name>
</gene>
<dbReference type="Pfam" id="PF00249">
    <property type="entry name" value="Myb_DNA-binding"/>
    <property type="match status" value="1"/>
</dbReference>
<keyword evidence="12" id="KW-1185">Reference proteome</keyword>
<feature type="region of interest" description="Disordered" evidence="7">
    <location>
        <begin position="1"/>
        <end position="404"/>
    </location>
</feature>
<dbReference type="SMART" id="SM00717">
    <property type="entry name" value="SANT"/>
    <property type="match status" value="1"/>
</dbReference>
<dbReference type="FunFam" id="1.10.10.10:FF:000020">
    <property type="entry name" value="SWI/SNF complex subunit SMARCC2 isoform c"/>
    <property type="match status" value="1"/>
</dbReference>
<evidence type="ECO:0000256" key="7">
    <source>
        <dbReference type="SAM" id="MobiDB-lite"/>
    </source>
</evidence>
<sequence length="955" mass="104306">MSHEGSNKPSESFFGDEAFPGDEMDGPHADENLDNQFDLLGQTPVSGDGREESREADENIFASDGFGSNPQTEQEIFNQPLPFGSSAFPEAAPEASQPGSELGSRDPSLGPDFSAFGDRDDEPDFASAQFSFEQPQILQQTAPEPGTEPSIPSSVESSVVPQPETQTDSSTEPVLPAESVESDVLSEASRETTSPREKAAPEAIDSKASPQIPESTQDRVESSVPDTPSSNLFDGATPELAYPISGSPAHSDALDPELQSVFGEAESEPARAPTEAVVAESSSGTDDFDPALFGAAGEPKLSPPETESKSESVTAKPEVIETPIPQEQNADVDMADASLLSSIDDIKPFDKEADSAEKSDADDDIFGFKEENDDSIDEEEEEVVKRPKKIKDTPSLEDLSNDDIQVSDRMDVEDAESNNSPVAVPEVLRPLDEVKTEAEEDESAKEPAEEEDYVKQTHTIVIPSYASWFKFQNIHKIEQESLPEFFNKKFRSKTPEIYARYRNFMINGYRMNPNEYLTLTSCRRNLVGDAATILRVHKFLTKWGLINYQVNVQFMPQIVEPPSTEDYQITYDTPRGLFPFETFKPPMELPDLSRVKELLNVPSAEAKKRSSDDTVNGNSESSHSDDTTNGKPQIKRPKVLQTGDTKSGWSEDDLKKLIEGITQYKHDWVQVAEHVGNKSAEQCIIRFLQLPIEDAYLEKDVDSLGVLKYAPHLPFSQADNPVISTVAFLAGLVDPEVAAAASTRACIMADAKLTEKINKGKDEKVDATSGSAATKEIAATGVGIIAARSHVFATMEERELHQMTQQLVNQQLTKVDLKLKKLEAIERQLEYEKKVLAKQQEETFLSRLTLNMNVTNIAAKLGVAIEALSSTFGPDAATSKASQLIDEARQLLASPPKSLLSKSLISLGRSSEADSPSAGNPSDNSQRVNADGAVSEENLAPISVQAPQEFTFWQA</sequence>
<dbReference type="EMBL" id="KV454426">
    <property type="protein sequence ID" value="ODQ82625.1"/>
    <property type="molecule type" value="Genomic_DNA"/>
</dbReference>
<dbReference type="AlphaFoldDB" id="A0A1E3QYA8"/>
<keyword evidence="3" id="KW-0805">Transcription regulation</keyword>
<evidence type="ECO:0000259" key="9">
    <source>
        <dbReference type="PROSITE" id="PS50934"/>
    </source>
</evidence>
<feature type="region of interest" description="Disordered" evidence="7">
    <location>
        <begin position="910"/>
        <end position="942"/>
    </location>
</feature>
<evidence type="ECO:0000256" key="4">
    <source>
        <dbReference type="ARBA" id="ARBA00023163"/>
    </source>
</evidence>
<dbReference type="PROSITE" id="PS50090">
    <property type="entry name" value="MYB_LIKE"/>
    <property type="match status" value="1"/>
</dbReference>
<feature type="compositionally biased region" description="Low complexity" evidence="7">
    <location>
        <begin position="85"/>
        <end position="96"/>
    </location>
</feature>
<feature type="compositionally biased region" description="Acidic residues" evidence="7">
    <location>
        <begin position="360"/>
        <end position="382"/>
    </location>
</feature>
<feature type="compositionally biased region" description="Polar residues" evidence="7">
    <location>
        <begin position="66"/>
        <end position="77"/>
    </location>
</feature>
<dbReference type="CDD" id="cd00167">
    <property type="entry name" value="SANT"/>
    <property type="match status" value="1"/>
</dbReference>
<dbReference type="Proteomes" id="UP000094336">
    <property type="component" value="Unassembled WGS sequence"/>
</dbReference>
<accession>A0A1E3QYA8</accession>
<name>A0A1E3QYA8_9ASCO</name>
<feature type="domain" description="Myb-like" evidence="8">
    <location>
        <begin position="641"/>
        <end position="691"/>
    </location>
</feature>
<dbReference type="Gene3D" id="1.10.10.60">
    <property type="entry name" value="Homeodomain-like"/>
    <property type="match status" value="1"/>
</dbReference>
<dbReference type="RefSeq" id="XP_018987953.1">
    <property type="nucleotide sequence ID" value="XM_019127503.1"/>
</dbReference>
<evidence type="ECO:0000256" key="5">
    <source>
        <dbReference type="ARBA" id="ARBA00023242"/>
    </source>
</evidence>
<feature type="region of interest" description="Disordered" evidence="7">
    <location>
        <begin position="603"/>
        <end position="648"/>
    </location>
</feature>
<feature type="domain" description="SANT" evidence="10">
    <location>
        <begin position="644"/>
        <end position="695"/>
    </location>
</feature>
<evidence type="ECO:0000259" key="10">
    <source>
        <dbReference type="PROSITE" id="PS51293"/>
    </source>
</evidence>
<dbReference type="InterPro" id="IPR001005">
    <property type="entry name" value="SANT/Myb"/>
</dbReference>
<dbReference type="GO" id="GO:0006338">
    <property type="term" value="P:chromatin remodeling"/>
    <property type="evidence" value="ECO:0007669"/>
    <property type="project" value="UniProtKB-ARBA"/>
</dbReference>
<reference evidence="12" key="1">
    <citation type="submission" date="2016-05" db="EMBL/GenBank/DDBJ databases">
        <title>Comparative genomics of biotechnologically important yeasts.</title>
        <authorList>
            <consortium name="DOE Joint Genome Institute"/>
            <person name="Riley R."/>
            <person name="Haridas S."/>
            <person name="Wolfe K.H."/>
            <person name="Lopes M.R."/>
            <person name="Hittinger C.T."/>
            <person name="Goker M."/>
            <person name="Salamov A."/>
            <person name="Wisecaver J."/>
            <person name="Long T.M."/>
            <person name="Aerts A.L."/>
            <person name="Barry K."/>
            <person name="Choi C."/>
            <person name="Clum A."/>
            <person name="Coughlan A.Y."/>
            <person name="Deshpande S."/>
            <person name="Douglass A.P."/>
            <person name="Hanson S.J."/>
            <person name="Klenk H.-P."/>
            <person name="Labutti K."/>
            <person name="Lapidus A."/>
            <person name="Lindquist E."/>
            <person name="Lipzen A."/>
            <person name="Meier-Kolthoff J.P."/>
            <person name="Ohm R.A."/>
            <person name="Otillar R.P."/>
            <person name="Pangilinan J."/>
            <person name="Peng Y."/>
            <person name="Rokas A."/>
            <person name="Rosa C.A."/>
            <person name="Scheuner C."/>
            <person name="Sibirny A.A."/>
            <person name="Slot J.C."/>
            <person name="Stielow J.B."/>
            <person name="Sun H."/>
            <person name="Kurtzman C.P."/>
            <person name="Blackwell M."/>
            <person name="Grigoriev I.V."/>
            <person name="Jeffries T.W."/>
        </authorList>
    </citation>
    <scope>NUCLEOTIDE SEQUENCE [LARGE SCALE GENOMIC DNA]</scope>
    <source>
        <strain evidence="12">NRRL Y-12698</strain>
    </source>
</reference>
<organism evidence="11 12">
    <name type="scientific">Babjeviella inositovora NRRL Y-12698</name>
    <dbReference type="NCBI Taxonomy" id="984486"/>
    <lineage>
        <taxon>Eukaryota</taxon>
        <taxon>Fungi</taxon>
        <taxon>Dikarya</taxon>
        <taxon>Ascomycota</taxon>
        <taxon>Saccharomycotina</taxon>
        <taxon>Pichiomycetes</taxon>
        <taxon>Serinales incertae sedis</taxon>
        <taxon>Babjeviella</taxon>
    </lineage>
</organism>
<evidence type="ECO:0000313" key="11">
    <source>
        <dbReference type="EMBL" id="ODQ82625.1"/>
    </source>
</evidence>
<evidence type="ECO:0000256" key="1">
    <source>
        <dbReference type="ARBA" id="ARBA00004123"/>
    </source>
</evidence>
<proteinExistence type="inferred from homology"/>
<dbReference type="FunFam" id="1.10.10.60:FF:000014">
    <property type="entry name" value="SWI/SNF complex subunit SMARCC2 isoform C"/>
    <property type="match status" value="1"/>
</dbReference>
<dbReference type="InterPro" id="IPR009057">
    <property type="entry name" value="Homeodomain-like_sf"/>
</dbReference>
<dbReference type="PANTHER" id="PTHR15381:SF1">
    <property type="entry name" value="CHONDROITIN SULFATE PROTEOGLYCAN 5"/>
    <property type="match status" value="1"/>
</dbReference>
<dbReference type="Pfam" id="PF16495">
    <property type="entry name" value="SWIRM-assoc_1"/>
    <property type="match status" value="1"/>
</dbReference>
<dbReference type="InterPro" id="IPR032451">
    <property type="entry name" value="SMARCC_C"/>
</dbReference>
<feature type="compositionally biased region" description="Polar residues" evidence="7">
    <location>
        <begin position="128"/>
        <end position="142"/>
    </location>
</feature>
<feature type="compositionally biased region" description="Polar residues" evidence="7">
    <location>
        <begin position="913"/>
        <end position="928"/>
    </location>
</feature>
<feature type="compositionally biased region" description="Basic and acidic residues" evidence="7">
    <location>
        <begin position="48"/>
        <end position="57"/>
    </location>
</feature>
<dbReference type="GO" id="GO:0016514">
    <property type="term" value="C:SWI/SNF complex"/>
    <property type="evidence" value="ECO:0007669"/>
    <property type="project" value="UniProtKB-ARBA"/>
</dbReference>
<comment type="similarity">
    <text evidence="6">Belongs to the SMARCC family.</text>
</comment>
<feature type="domain" description="SWIRM" evidence="9">
    <location>
        <begin position="460"/>
        <end position="557"/>
    </location>
</feature>
<dbReference type="Pfam" id="PF04433">
    <property type="entry name" value="SWIRM"/>
    <property type="match status" value="1"/>
</dbReference>
<feature type="compositionally biased region" description="Basic and acidic residues" evidence="7">
    <location>
        <begin position="188"/>
        <end position="200"/>
    </location>
</feature>